<dbReference type="PANTHER" id="PTHR12883:SF0">
    <property type="entry name" value="PAT COMPLEX SUBUNIT CCDC47"/>
    <property type="match status" value="1"/>
</dbReference>
<organism evidence="11 12">
    <name type="scientific">Hermetia illucens</name>
    <name type="common">Black soldier fly</name>
    <dbReference type="NCBI Taxonomy" id="343691"/>
    <lineage>
        <taxon>Eukaryota</taxon>
        <taxon>Metazoa</taxon>
        <taxon>Ecdysozoa</taxon>
        <taxon>Arthropoda</taxon>
        <taxon>Hexapoda</taxon>
        <taxon>Insecta</taxon>
        <taxon>Pterygota</taxon>
        <taxon>Neoptera</taxon>
        <taxon>Endopterygota</taxon>
        <taxon>Diptera</taxon>
        <taxon>Brachycera</taxon>
        <taxon>Stratiomyomorpha</taxon>
        <taxon>Stratiomyidae</taxon>
        <taxon>Hermetiinae</taxon>
        <taxon>Hermetia</taxon>
    </lineage>
</organism>
<feature type="transmembrane region" description="Helical" evidence="9">
    <location>
        <begin position="163"/>
        <end position="182"/>
    </location>
</feature>
<accession>A0A7R8UGJ2</accession>
<feature type="compositionally biased region" description="Basic and acidic residues" evidence="8">
    <location>
        <begin position="449"/>
        <end position="482"/>
    </location>
</feature>
<feature type="chain" id="PRO_5031016966" description="PAT complex subunit CCDC47" evidence="10">
    <location>
        <begin position="32"/>
        <end position="499"/>
    </location>
</feature>
<feature type="compositionally biased region" description="Basic and acidic residues" evidence="8">
    <location>
        <begin position="70"/>
        <end position="88"/>
    </location>
</feature>
<dbReference type="FunCoup" id="A0A7R8UGJ2">
    <property type="interactions" value="2033"/>
</dbReference>
<dbReference type="GO" id="GO:0030867">
    <property type="term" value="C:rough endoplasmic reticulum membrane"/>
    <property type="evidence" value="ECO:0007669"/>
    <property type="project" value="UniProtKB-SubCell"/>
</dbReference>
<keyword evidence="12" id="KW-1185">Reference proteome</keyword>
<feature type="compositionally biased region" description="Basic residues" evidence="8">
    <location>
        <begin position="483"/>
        <end position="499"/>
    </location>
</feature>
<evidence type="ECO:0000256" key="3">
    <source>
        <dbReference type="ARBA" id="ARBA00023136"/>
    </source>
</evidence>
<feature type="compositionally biased region" description="Polar residues" evidence="8">
    <location>
        <begin position="54"/>
        <end position="69"/>
    </location>
</feature>
<dbReference type="GO" id="GO:0005509">
    <property type="term" value="F:calcium ion binding"/>
    <property type="evidence" value="ECO:0007669"/>
    <property type="project" value="InterPro"/>
</dbReference>
<reference evidence="11 12" key="1">
    <citation type="submission" date="2020-11" db="EMBL/GenBank/DDBJ databases">
        <authorList>
            <person name="Wallbank WR R."/>
            <person name="Pardo Diaz C."/>
            <person name="Kozak K."/>
            <person name="Martin S."/>
            <person name="Jiggins C."/>
            <person name="Moest M."/>
            <person name="Warren A I."/>
            <person name="Generalovic N T."/>
            <person name="Byers J.R.P. K."/>
            <person name="Montejo-Kovacevich G."/>
            <person name="Yen C E."/>
        </authorList>
    </citation>
    <scope>NUCLEOTIDE SEQUENCE [LARGE SCALE GENOMIC DNA]</scope>
</reference>
<dbReference type="InParanoid" id="A0A7R8UGJ2"/>
<gene>
    <name evidence="11" type="ORF">HERILL_LOCUS3360</name>
</gene>
<protein>
    <recommendedName>
        <fullName evidence="6">PAT complex subunit CCDC47</fullName>
    </recommendedName>
    <alternativeName>
        <fullName evidence="7">Coiled-coil domain-containing protein 47</fullName>
    </alternativeName>
</protein>
<evidence type="ECO:0000256" key="6">
    <source>
        <dbReference type="ARBA" id="ARBA00034875"/>
    </source>
</evidence>
<keyword evidence="3 9" id="KW-0472">Membrane</keyword>
<keyword evidence="10" id="KW-0732">Signal</keyword>
<evidence type="ECO:0000256" key="10">
    <source>
        <dbReference type="SAM" id="SignalP"/>
    </source>
</evidence>
<dbReference type="PANTHER" id="PTHR12883">
    <property type="entry name" value="ADIPOCYTE-SPECIFIC PROTEIN 4-RELATED"/>
    <property type="match status" value="1"/>
</dbReference>
<evidence type="ECO:0000313" key="11">
    <source>
        <dbReference type="EMBL" id="CAD7080194.1"/>
    </source>
</evidence>
<dbReference type="OrthoDB" id="10039147at2759"/>
<comment type="subcellular location">
    <subcellularLocation>
        <location evidence="4">Rough endoplasmic reticulum membrane</location>
        <topology evidence="4">Single-pass type I membrane protein</topology>
    </subcellularLocation>
</comment>
<evidence type="ECO:0000256" key="9">
    <source>
        <dbReference type="SAM" id="Phobius"/>
    </source>
</evidence>
<dbReference type="Proteomes" id="UP000594454">
    <property type="component" value="Chromosome 1"/>
</dbReference>
<keyword evidence="1 9" id="KW-0812">Transmembrane</keyword>
<name>A0A7R8UGJ2_HERIL</name>
<feature type="region of interest" description="Disordered" evidence="8">
    <location>
        <begin position="52"/>
        <end position="88"/>
    </location>
</feature>
<dbReference type="EMBL" id="LR899009">
    <property type="protein sequence ID" value="CAD7080194.1"/>
    <property type="molecule type" value="Genomic_DNA"/>
</dbReference>
<evidence type="ECO:0000256" key="1">
    <source>
        <dbReference type="ARBA" id="ARBA00022692"/>
    </source>
</evidence>
<evidence type="ECO:0000313" key="12">
    <source>
        <dbReference type="Proteomes" id="UP000594454"/>
    </source>
</evidence>
<dbReference type="Pfam" id="PF07946">
    <property type="entry name" value="CCDC47"/>
    <property type="match status" value="1"/>
</dbReference>
<evidence type="ECO:0000256" key="2">
    <source>
        <dbReference type="ARBA" id="ARBA00022989"/>
    </source>
</evidence>
<feature type="signal peptide" evidence="10">
    <location>
        <begin position="1"/>
        <end position="31"/>
    </location>
</feature>
<dbReference type="GO" id="GO:0032469">
    <property type="term" value="P:endoplasmic reticulum calcium ion homeostasis"/>
    <property type="evidence" value="ECO:0007669"/>
    <property type="project" value="InterPro"/>
</dbReference>
<keyword evidence="2 9" id="KW-1133">Transmembrane helix</keyword>
<evidence type="ECO:0000256" key="4">
    <source>
        <dbReference type="ARBA" id="ARBA00034697"/>
    </source>
</evidence>
<dbReference type="InterPro" id="IPR012879">
    <property type="entry name" value="CCDC47"/>
</dbReference>
<sequence>MAEINLNWITRHTMKFYVIFFTLFLFGQVICQIDDADDNDFAEFEDFGTDDEIVTTSDGDQWQAQTGAKSDSKRSPSPDGSLKDEPKNHDFVELNEDAEEDGIVEDEIEGDEYEEDDDDEEFEGFGREESNKEGAKAATKGGPEIEIKQADIPSKFTATWDSYWMEMLMIAGLTAYFANYIVGKNKNSKLANMWLSTHKSLLDENFALVGDDGKLENETPGLIKESESLYTLWCSGRTCCEGMLVELRMIKRQDLVALVSSLMRPVQDQIHIKIEISKDSMDTFVFCVASKKTATRLFKETSDLSKYCSLVNKSEEKYNVPSGFAVLSEIPEASSTMLDSRVLAALNKYGNYIDYIHISDQFCGPVQQEDPNNIKQPDVKKMLMAGFNLPKNCNMESVKPLLVLVFYIMERLKRYRLSKESKNKADKNRQRVEEQFLKSTHAARAEAAAQRREEKRKQEKERIMAEDDPEKQRRWEEKEQKRQAKKKAPKMKRLSIKSL</sequence>
<feature type="region of interest" description="Disordered" evidence="8">
    <location>
        <begin position="436"/>
        <end position="499"/>
    </location>
</feature>
<comment type="similarity">
    <text evidence="5">Belongs to the CCDC47 family.</text>
</comment>
<dbReference type="AlphaFoldDB" id="A0A7R8UGJ2"/>
<evidence type="ECO:0000256" key="8">
    <source>
        <dbReference type="SAM" id="MobiDB-lite"/>
    </source>
</evidence>
<evidence type="ECO:0000256" key="7">
    <source>
        <dbReference type="ARBA" id="ARBA00034902"/>
    </source>
</evidence>
<evidence type="ECO:0000256" key="5">
    <source>
        <dbReference type="ARBA" id="ARBA00034746"/>
    </source>
</evidence>
<proteinExistence type="inferred from homology"/>